<sequence length="173" mass="19458">MSQQLHHDTNRFTKKQFPITLVCDRVNSPANIGSIFRIADSFGIERIYFCGQDITVVSKRMQRTARSTHEVVPYLQTEDIKAVITKLKAEDYTILSLEITEDSIPVSEYRLESSERIVLVIGEENSGVSEEILNVSKQSVHINMYGNNSSMNVATATGIALYEITKQWLVVSG</sequence>
<comment type="caution">
    <text evidence="4">The sequence shown here is derived from an EMBL/GenBank/DDBJ whole genome shotgun (WGS) entry which is preliminary data.</text>
</comment>
<dbReference type="InterPro" id="IPR029026">
    <property type="entry name" value="tRNA_m1G_MTases_N"/>
</dbReference>
<protein>
    <submittedName>
        <fullName evidence="4">TrmH family RNA methyltransferase</fullName>
    </submittedName>
</protein>
<feature type="domain" description="tRNA/rRNA methyltransferase SpoU type" evidence="3">
    <location>
        <begin position="19"/>
        <end position="162"/>
    </location>
</feature>
<evidence type="ECO:0000313" key="4">
    <source>
        <dbReference type="EMBL" id="MFD2185589.1"/>
    </source>
</evidence>
<dbReference type="EMBL" id="JBHUHY010000002">
    <property type="protein sequence ID" value="MFD2185589.1"/>
    <property type="molecule type" value="Genomic_DNA"/>
</dbReference>
<dbReference type="Proteomes" id="UP001597344">
    <property type="component" value="Unassembled WGS sequence"/>
</dbReference>
<keyword evidence="1 4" id="KW-0489">Methyltransferase</keyword>
<keyword evidence="5" id="KW-1185">Reference proteome</keyword>
<evidence type="ECO:0000256" key="1">
    <source>
        <dbReference type="ARBA" id="ARBA00022603"/>
    </source>
</evidence>
<reference evidence="5" key="1">
    <citation type="journal article" date="2019" name="Int. J. Syst. Evol. Microbiol.">
        <title>The Global Catalogue of Microorganisms (GCM) 10K type strain sequencing project: providing services to taxonomists for standard genome sequencing and annotation.</title>
        <authorList>
            <consortium name="The Broad Institute Genomics Platform"/>
            <consortium name="The Broad Institute Genome Sequencing Center for Infectious Disease"/>
            <person name="Wu L."/>
            <person name="Ma J."/>
        </authorList>
    </citation>
    <scope>NUCLEOTIDE SEQUENCE [LARGE SCALE GENOMIC DNA]</scope>
    <source>
        <strain evidence="5">DT92</strain>
    </source>
</reference>
<dbReference type="PANTHER" id="PTHR46429:SF1">
    <property type="entry name" value="23S RRNA (GUANOSINE-2'-O-)-METHYLTRANSFERASE RLMB"/>
    <property type="match status" value="1"/>
</dbReference>
<dbReference type="RefSeq" id="WP_378318563.1">
    <property type="nucleotide sequence ID" value="NZ_JBHUHY010000002.1"/>
</dbReference>
<dbReference type="Pfam" id="PF00588">
    <property type="entry name" value="SpoU_methylase"/>
    <property type="match status" value="1"/>
</dbReference>
<dbReference type="InterPro" id="IPR004441">
    <property type="entry name" value="rRNA_MeTrfase_TrmH"/>
</dbReference>
<evidence type="ECO:0000313" key="5">
    <source>
        <dbReference type="Proteomes" id="UP001597344"/>
    </source>
</evidence>
<name>A0ABW5ART4_9FLAO</name>
<dbReference type="PANTHER" id="PTHR46429">
    <property type="entry name" value="23S RRNA (GUANOSINE-2'-O-)-METHYLTRANSFERASE RLMB"/>
    <property type="match status" value="1"/>
</dbReference>
<dbReference type="GO" id="GO:0032259">
    <property type="term" value="P:methylation"/>
    <property type="evidence" value="ECO:0007669"/>
    <property type="project" value="UniProtKB-KW"/>
</dbReference>
<dbReference type="CDD" id="cd18082">
    <property type="entry name" value="SpoU-like_family"/>
    <property type="match status" value="1"/>
</dbReference>
<dbReference type="SUPFAM" id="SSF75217">
    <property type="entry name" value="alpha/beta knot"/>
    <property type="match status" value="1"/>
</dbReference>
<dbReference type="InterPro" id="IPR001537">
    <property type="entry name" value="SpoU_MeTrfase"/>
</dbReference>
<dbReference type="InterPro" id="IPR029028">
    <property type="entry name" value="Alpha/beta_knot_MTases"/>
</dbReference>
<accession>A0ABW5ART4</accession>
<dbReference type="GO" id="GO:0008168">
    <property type="term" value="F:methyltransferase activity"/>
    <property type="evidence" value="ECO:0007669"/>
    <property type="project" value="UniProtKB-KW"/>
</dbReference>
<organism evidence="4 5">
    <name type="scientific">Aquimarina celericrescens</name>
    <dbReference type="NCBI Taxonomy" id="1964542"/>
    <lineage>
        <taxon>Bacteria</taxon>
        <taxon>Pseudomonadati</taxon>
        <taxon>Bacteroidota</taxon>
        <taxon>Flavobacteriia</taxon>
        <taxon>Flavobacteriales</taxon>
        <taxon>Flavobacteriaceae</taxon>
        <taxon>Aquimarina</taxon>
    </lineage>
</organism>
<gene>
    <name evidence="4" type="ORF">ACFSJT_02195</name>
</gene>
<proteinExistence type="predicted"/>
<evidence type="ECO:0000259" key="3">
    <source>
        <dbReference type="Pfam" id="PF00588"/>
    </source>
</evidence>
<evidence type="ECO:0000256" key="2">
    <source>
        <dbReference type="ARBA" id="ARBA00022679"/>
    </source>
</evidence>
<keyword evidence="2" id="KW-0808">Transferase</keyword>
<dbReference type="Gene3D" id="3.40.1280.10">
    <property type="match status" value="1"/>
</dbReference>